<sequence>MFDAKGRYLMRSIGRMVAMGAAAVAVVAGGATVAQAQTQSIHTVTCATQDECIQKHNVFRHYGYAVSDVWYRDPDSTCAPEWPCAPGWQFQWEE</sequence>
<comment type="caution">
    <text evidence="2">The sequence shown here is derived from an EMBL/GenBank/DDBJ whole genome shotgun (WGS) entry which is preliminary data.</text>
</comment>
<accession>A0A4R8BLJ4</accession>
<proteinExistence type="predicted"/>
<organism evidence="2 3">
    <name type="scientific">Kribbella pratensis</name>
    <dbReference type="NCBI Taxonomy" id="2512112"/>
    <lineage>
        <taxon>Bacteria</taxon>
        <taxon>Bacillati</taxon>
        <taxon>Actinomycetota</taxon>
        <taxon>Actinomycetes</taxon>
        <taxon>Propionibacteriales</taxon>
        <taxon>Kribbellaceae</taxon>
        <taxon>Kribbella</taxon>
    </lineage>
</organism>
<dbReference type="AlphaFoldDB" id="A0A4R8BLJ4"/>
<feature type="chain" id="PRO_5020970247" description="Secreted protein" evidence="1">
    <location>
        <begin position="37"/>
        <end position="94"/>
    </location>
</feature>
<keyword evidence="3" id="KW-1185">Reference proteome</keyword>
<evidence type="ECO:0000313" key="3">
    <source>
        <dbReference type="Proteomes" id="UP000295146"/>
    </source>
</evidence>
<evidence type="ECO:0000256" key="1">
    <source>
        <dbReference type="SAM" id="SignalP"/>
    </source>
</evidence>
<gene>
    <name evidence="2" type="ORF">EV653_8256</name>
</gene>
<evidence type="ECO:0008006" key="4">
    <source>
        <dbReference type="Google" id="ProtNLM"/>
    </source>
</evidence>
<feature type="signal peptide" evidence="1">
    <location>
        <begin position="1"/>
        <end position="36"/>
    </location>
</feature>
<dbReference type="EMBL" id="SODP01000005">
    <property type="protein sequence ID" value="TDW54931.1"/>
    <property type="molecule type" value="Genomic_DNA"/>
</dbReference>
<protein>
    <recommendedName>
        <fullName evidence="4">Secreted protein</fullName>
    </recommendedName>
</protein>
<name>A0A4R8BLJ4_9ACTN</name>
<dbReference type="Proteomes" id="UP000295146">
    <property type="component" value="Unassembled WGS sequence"/>
</dbReference>
<reference evidence="2 3" key="1">
    <citation type="submission" date="2019-03" db="EMBL/GenBank/DDBJ databases">
        <title>Genomic Encyclopedia of Type Strains, Phase III (KMG-III): the genomes of soil and plant-associated and newly described type strains.</title>
        <authorList>
            <person name="Whitman W."/>
        </authorList>
    </citation>
    <scope>NUCLEOTIDE SEQUENCE [LARGE SCALE GENOMIC DNA]</scope>
    <source>
        <strain evidence="2 3">VKM Ac-2573</strain>
    </source>
</reference>
<evidence type="ECO:0000313" key="2">
    <source>
        <dbReference type="EMBL" id="TDW54931.1"/>
    </source>
</evidence>
<keyword evidence="1" id="KW-0732">Signal</keyword>